<dbReference type="Proteomes" id="UP001164100">
    <property type="component" value="Chromosome"/>
</dbReference>
<sequence>MKYLKKIFISSVIMSSVAYAEFVSDVHVGVSNAKVLDESYTEFNGGYGFNKYFDSNIVVGTSINFAYGNPNVNSKNIDVYTLSGDLKIGYAIFNQDLFLYTIGSGALQGIDNKDGAGFGYGAGADYRITKNIALNFEYKIYNMTSSRFKYDYEKANLNLKYTF</sequence>
<feature type="chain" id="PRO_5041276432" evidence="2">
    <location>
        <begin position="21"/>
        <end position="163"/>
    </location>
</feature>
<reference evidence="4" key="1">
    <citation type="journal article" date="2022" name="Front. Microbiol.">
        <title>Species classification and novel plasmid identifications in Arcobacter cryaerophilus and Arcobacter cryaerophilus-like organisms.</title>
        <authorList>
            <person name="Zhou G."/>
            <person name="Wang M."/>
            <person name="Wang H."/>
            <person name="Chen X."/>
            <person name="Gu Y."/>
            <person name="Shao Z."/>
            <person name="Zhang J."/>
            <person name="Zhang M."/>
        </authorList>
    </citation>
    <scope>NUCLEOTIDE SEQUENCE</scope>
    <source>
        <strain evidence="4">ICDCAC48</strain>
    </source>
</reference>
<evidence type="ECO:0000259" key="3">
    <source>
        <dbReference type="Pfam" id="PF13505"/>
    </source>
</evidence>
<evidence type="ECO:0000313" key="5">
    <source>
        <dbReference type="Proteomes" id="UP001164100"/>
    </source>
</evidence>
<proteinExistence type="predicted"/>
<dbReference type="AlphaFoldDB" id="A0AA46N3V5"/>
<feature type="domain" description="Outer membrane protein beta-barrel" evidence="3">
    <location>
        <begin position="22"/>
        <end position="163"/>
    </location>
</feature>
<dbReference type="RefSeq" id="WP_263514269.1">
    <property type="nucleotide sequence ID" value="NZ_CP099556.1"/>
</dbReference>
<dbReference type="InterPro" id="IPR011250">
    <property type="entry name" value="OMP/PagP_B-barrel"/>
</dbReference>
<name>A0AA46N3V5_9BACT</name>
<dbReference type="Pfam" id="PF13505">
    <property type="entry name" value="OMP_b-brl"/>
    <property type="match status" value="1"/>
</dbReference>
<dbReference type="SUPFAM" id="SSF56925">
    <property type="entry name" value="OMPA-like"/>
    <property type="match status" value="1"/>
</dbReference>
<dbReference type="Gene3D" id="2.40.160.20">
    <property type="match status" value="1"/>
</dbReference>
<dbReference type="EMBL" id="CP099556">
    <property type="protein sequence ID" value="UYF42738.1"/>
    <property type="molecule type" value="Genomic_DNA"/>
</dbReference>
<evidence type="ECO:0000256" key="1">
    <source>
        <dbReference type="ARBA" id="ARBA00022729"/>
    </source>
</evidence>
<evidence type="ECO:0000256" key="2">
    <source>
        <dbReference type="SAM" id="SignalP"/>
    </source>
</evidence>
<dbReference type="InterPro" id="IPR027385">
    <property type="entry name" value="Beta-barrel_OMP"/>
</dbReference>
<feature type="signal peptide" evidence="2">
    <location>
        <begin position="1"/>
        <end position="20"/>
    </location>
</feature>
<organism evidence="4 5">
    <name type="scientific">Aliarcobacter cryaerophilus</name>
    <dbReference type="NCBI Taxonomy" id="28198"/>
    <lineage>
        <taxon>Bacteria</taxon>
        <taxon>Pseudomonadati</taxon>
        <taxon>Campylobacterota</taxon>
        <taxon>Epsilonproteobacteria</taxon>
        <taxon>Campylobacterales</taxon>
        <taxon>Arcobacteraceae</taxon>
        <taxon>Aliarcobacter</taxon>
    </lineage>
</organism>
<evidence type="ECO:0000313" key="4">
    <source>
        <dbReference type="EMBL" id="UYF42738.1"/>
    </source>
</evidence>
<keyword evidence="1 2" id="KW-0732">Signal</keyword>
<protein>
    <submittedName>
        <fullName evidence="4">Outer membrane beta-barrel protein</fullName>
    </submittedName>
</protein>
<gene>
    <name evidence="4" type="ORF">NGX11_07435</name>
</gene>
<accession>A0AA46N3V5</accession>